<evidence type="ECO:0000313" key="2">
    <source>
        <dbReference type="EMBL" id="CDY56758.1"/>
    </source>
</evidence>
<dbReference type="Proteomes" id="UP000028999">
    <property type="component" value="Unassembled WGS sequence"/>
</dbReference>
<name>A0A078J0T3_BRANA</name>
<keyword evidence="3" id="KW-1185">Reference proteome</keyword>
<evidence type="ECO:0000313" key="3">
    <source>
        <dbReference type="Proteomes" id="UP000028999"/>
    </source>
</evidence>
<dbReference type="Gramene" id="CDY56758">
    <property type="protein sequence ID" value="CDY56758"/>
    <property type="gene ID" value="GSBRNA2T00020054001"/>
</dbReference>
<keyword evidence="1" id="KW-0472">Membrane</keyword>
<sequence>MQLSTLTNVPGDRDVTKMANCGGKIAILCNVEKCSTEIGLERRKGGEVWGTILWSGLVLSSENFSNILENVLEQLCLIKMKIYVNLSCPWMLNFLALVSFFYKSTDGGFIYFV</sequence>
<dbReference type="AlphaFoldDB" id="A0A078J0T3"/>
<reference evidence="2 3" key="1">
    <citation type="journal article" date="2014" name="Science">
        <title>Plant genetics. Early allopolyploid evolution in the post-Neolithic Brassica napus oilseed genome.</title>
        <authorList>
            <person name="Chalhoub B."/>
            <person name="Denoeud F."/>
            <person name="Liu S."/>
            <person name="Parkin I.A."/>
            <person name="Tang H."/>
            <person name="Wang X."/>
            <person name="Chiquet J."/>
            <person name="Belcram H."/>
            <person name="Tong C."/>
            <person name="Samans B."/>
            <person name="Correa M."/>
            <person name="Da Silva C."/>
            <person name="Just J."/>
            <person name="Falentin C."/>
            <person name="Koh C.S."/>
            <person name="Le Clainche I."/>
            <person name="Bernard M."/>
            <person name="Bento P."/>
            <person name="Noel B."/>
            <person name="Labadie K."/>
            <person name="Alberti A."/>
            <person name="Charles M."/>
            <person name="Arnaud D."/>
            <person name="Guo H."/>
            <person name="Daviaud C."/>
            <person name="Alamery S."/>
            <person name="Jabbari K."/>
            <person name="Zhao M."/>
            <person name="Edger P.P."/>
            <person name="Chelaifa H."/>
            <person name="Tack D."/>
            <person name="Lassalle G."/>
            <person name="Mestiri I."/>
            <person name="Schnel N."/>
            <person name="Le Paslier M.C."/>
            <person name="Fan G."/>
            <person name="Renault V."/>
            <person name="Bayer P.E."/>
            <person name="Golicz A.A."/>
            <person name="Manoli S."/>
            <person name="Lee T.H."/>
            <person name="Thi V.H."/>
            <person name="Chalabi S."/>
            <person name="Hu Q."/>
            <person name="Fan C."/>
            <person name="Tollenaere R."/>
            <person name="Lu Y."/>
            <person name="Battail C."/>
            <person name="Shen J."/>
            <person name="Sidebottom C.H."/>
            <person name="Wang X."/>
            <person name="Canaguier A."/>
            <person name="Chauveau A."/>
            <person name="Berard A."/>
            <person name="Deniot G."/>
            <person name="Guan M."/>
            <person name="Liu Z."/>
            <person name="Sun F."/>
            <person name="Lim Y.P."/>
            <person name="Lyons E."/>
            <person name="Town C.D."/>
            <person name="Bancroft I."/>
            <person name="Wang X."/>
            <person name="Meng J."/>
            <person name="Ma J."/>
            <person name="Pires J.C."/>
            <person name="King G.J."/>
            <person name="Brunel D."/>
            <person name="Delourme R."/>
            <person name="Renard M."/>
            <person name="Aury J.M."/>
            <person name="Adams K.L."/>
            <person name="Batley J."/>
            <person name="Snowdon R.J."/>
            <person name="Tost J."/>
            <person name="Edwards D."/>
            <person name="Zhou Y."/>
            <person name="Hua W."/>
            <person name="Sharpe A.G."/>
            <person name="Paterson A.H."/>
            <person name="Guan C."/>
            <person name="Wincker P."/>
        </authorList>
    </citation>
    <scope>NUCLEOTIDE SEQUENCE [LARGE SCALE GENOMIC DNA]</scope>
    <source>
        <strain evidence="3">cv. Darmor-bzh</strain>
    </source>
</reference>
<proteinExistence type="predicted"/>
<organism evidence="2 3">
    <name type="scientific">Brassica napus</name>
    <name type="common">Rape</name>
    <dbReference type="NCBI Taxonomy" id="3708"/>
    <lineage>
        <taxon>Eukaryota</taxon>
        <taxon>Viridiplantae</taxon>
        <taxon>Streptophyta</taxon>
        <taxon>Embryophyta</taxon>
        <taxon>Tracheophyta</taxon>
        <taxon>Spermatophyta</taxon>
        <taxon>Magnoliopsida</taxon>
        <taxon>eudicotyledons</taxon>
        <taxon>Gunneridae</taxon>
        <taxon>Pentapetalae</taxon>
        <taxon>rosids</taxon>
        <taxon>malvids</taxon>
        <taxon>Brassicales</taxon>
        <taxon>Brassicaceae</taxon>
        <taxon>Brassiceae</taxon>
        <taxon>Brassica</taxon>
    </lineage>
</organism>
<keyword evidence="1" id="KW-1133">Transmembrane helix</keyword>
<evidence type="ECO:0000256" key="1">
    <source>
        <dbReference type="SAM" id="Phobius"/>
    </source>
</evidence>
<protein>
    <submittedName>
        <fullName evidence="2">BnaA06g40710D protein</fullName>
    </submittedName>
</protein>
<accession>A0A078J0T3</accession>
<dbReference type="EMBL" id="LK033516">
    <property type="protein sequence ID" value="CDY56758.1"/>
    <property type="molecule type" value="Genomic_DNA"/>
</dbReference>
<feature type="transmembrane region" description="Helical" evidence="1">
    <location>
        <begin position="82"/>
        <end position="102"/>
    </location>
</feature>
<dbReference type="PaxDb" id="3708-A0A078J0T3"/>
<gene>
    <name evidence="2" type="primary">BnaA06g40710D</name>
    <name evidence="2" type="ORF">GSBRNA2T00020054001</name>
</gene>
<keyword evidence="1" id="KW-0812">Transmembrane</keyword>